<dbReference type="Proteomes" id="UP001642409">
    <property type="component" value="Unassembled WGS sequence"/>
</dbReference>
<organism evidence="3">
    <name type="scientific">Hexamita inflata</name>
    <dbReference type="NCBI Taxonomy" id="28002"/>
    <lineage>
        <taxon>Eukaryota</taxon>
        <taxon>Metamonada</taxon>
        <taxon>Diplomonadida</taxon>
        <taxon>Hexamitidae</taxon>
        <taxon>Hexamitinae</taxon>
        <taxon>Hexamita</taxon>
    </lineage>
</organism>
<comment type="caution">
    <text evidence="3">The sequence shown here is derived from an EMBL/GenBank/DDBJ whole genome shotgun (WGS) entry which is preliminary data.</text>
</comment>
<dbReference type="EMBL" id="CAXDID020000056">
    <property type="protein sequence ID" value="CAL6007935.1"/>
    <property type="molecule type" value="Genomic_DNA"/>
</dbReference>
<evidence type="ECO:0000256" key="2">
    <source>
        <dbReference type="SAM" id="MobiDB-lite"/>
    </source>
</evidence>
<evidence type="ECO:0000313" key="4">
    <source>
        <dbReference type="EMBL" id="CAL6007935.1"/>
    </source>
</evidence>
<reference evidence="3" key="1">
    <citation type="submission" date="2023-06" db="EMBL/GenBank/DDBJ databases">
        <authorList>
            <person name="Kurt Z."/>
        </authorList>
    </citation>
    <scope>NUCLEOTIDE SEQUENCE</scope>
</reference>
<name>A0AA86NUG0_9EUKA</name>
<feature type="compositionally biased region" description="Polar residues" evidence="2">
    <location>
        <begin position="1"/>
        <end position="16"/>
    </location>
</feature>
<sequence length="616" mass="71803">MQTIIRSNHYNGTDPTTGEKENTNCVETAFVRVPFHTRYHQVYLGTTWHTKVTKNFFVECDMCYGYGSNDYKIYPGLQTVIFLNSKFSSSNGAANHNGANPQIYIETIDESCKQFTAAEKAAGRSVTELTIKVLCEQLKLIQISETEKLELINGFIQRRCIQNEEVFAALCANGFDCSDFVLKEGISNDQVIVAMAKNNVDYSNFALKNNISNEQILTALAKSDQDYQTFAQSKGFTDEQTLITLMKAEIDLKPFIQSKNISTEQIISIIKNSDLPLSDKYDLLQQITPVDLRSEQEDIHNALIKREYELTNDRVLKFVNNKQRELILEIVFKEALLKQKKNQEDFDVNEIAELKLKNQELQKLNLEIKLECEQKIAEIKTQYEAELIKCKNEVESLRKEYQLDLQKEYEKYKNEIEELKKTYEIQNQNSNKIQQLKQKQLVSDQEVDMNDTIANQLQMECQILKQQLIDEKQFYSDQQELTLQLVNRANQRNNDIQKQLTEEKTQRLLFFQQLQQKQSEITKQLEATVQEQASRIVHLENKNQSLQSTLKALREQIEKLNQEYQRRIDLQIKQLEDKDEYISKLKEEMEKINVNQLQDKQIEKVLNILKSVGVSQ</sequence>
<feature type="region of interest" description="Disordered" evidence="2">
    <location>
        <begin position="1"/>
        <end position="21"/>
    </location>
</feature>
<dbReference type="EMBL" id="CATOUU010000341">
    <property type="protein sequence ID" value="CAI9925457.1"/>
    <property type="molecule type" value="Genomic_DNA"/>
</dbReference>
<feature type="coiled-coil region" evidence="1">
    <location>
        <begin position="486"/>
        <end position="595"/>
    </location>
</feature>
<proteinExistence type="predicted"/>
<accession>A0AA86NUG0</accession>
<protein>
    <submittedName>
        <fullName evidence="4">Hypothetical_protein</fullName>
    </submittedName>
</protein>
<reference evidence="4 5" key="2">
    <citation type="submission" date="2024-07" db="EMBL/GenBank/DDBJ databases">
        <authorList>
            <person name="Akdeniz Z."/>
        </authorList>
    </citation>
    <scope>NUCLEOTIDE SEQUENCE [LARGE SCALE GENOMIC DNA]</scope>
</reference>
<evidence type="ECO:0000313" key="3">
    <source>
        <dbReference type="EMBL" id="CAI9925457.1"/>
    </source>
</evidence>
<dbReference type="AlphaFoldDB" id="A0AA86NUG0"/>
<keyword evidence="1" id="KW-0175">Coiled coil</keyword>
<evidence type="ECO:0000256" key="1">
    <source>
        <dbReference type="SAM" id="Coils"/>
    </source>
</evidence>
<evidence type="ECO:0000313" key="5">
    <source>
        <dbReference type="Proteomes" id="UP001642409"/>
    </source>
</evidence>
<keyword evidence="5" id="KW-1185">Reference proteome</keyword>
<feature type="coiled-coil region" evidence="1">
    <location>
        <begin position="349"/>
        <end position="436"/>
    </location>
</feature>
<gene>
    <name evidence="3" type="ORF">HINF_LOCUS13102</name>
    <name evidence="4" type="ORF">HINF_LOCUS20880</name>
</gene>